<organism evidence="4 5">
    <name type="scientific">Photobacterium jeanii</name>
    <dbReference type="NCBI Taxonomy" id="858640"/>
    <lineage>
        <taxon>Bacteria</taxon>
        <taxon>Pseudomonadati</taxon>
        <taxon>Pseudomonadota</taxon>
        <taxon>Gammaproteobacteria</taxon>
        <taxon>Vibrionales</taxon>
        <taxon>Vibrionaceae</taxon>
        <taxon>Photobacterium</taxon>
    </lineage>
</organism>
<dbReference type="OrthoDB" id="9127144at2"/>
<comment type="caution">
    <text evidence="4">The sequence shown here is derived from an EMBL/GenBank/DDBJ whole genome shotgun (WGS) entry which is preliminary data.</text>
</comment>
<dbReference type="Gene3D" id="3.40.630.30">
    <property type="match status" value="1"/>
</dbReference>
<gene>
    <name evidence="4" type="ORF">A3K86_15985</name>
</gene>
<dbReference type="Proteomes" id="UP000078503">
    <property type="component" value="Unassembled WGS sequence"/>
</dbReference>
<keyword evidence="2" id="KW-0012">Acyltransferase</keyword>
<dbReference type="InterPro" id="IPR051556">
    <property type="entry name" value="N-term/lysine_N-AcTrnsfr"/>
</dbReference>
<keyword evidence="1 4" id="KW-0808">Transferase</keyword>
<dbReference type="AlphaFoldDB" id="A0A178K740"/>
<dbReference type="STRING" id="858640.A3K86_15985"/>
<dbReference type="PANTHER" id="PTHR42919:SF8">
    <property type="entry name" value="N-ALPHA-ACETYLTRANSFERASE 50"/>
    <property type="match status" value="1"/>
</dbReference>
<name>A0A178K740_9GAMM</name>
<dbReference type="Pfam" id="PF00583">
    <property type="entry name" value="Acetyltransf_1"/>
    <property type="match status" value="1"/>
</dbReference>
<evidence type="ECO:0000313" key="5">
    <source>
        <dbReference type="Proteomes" id="UP000078503"/>
    </source>
</evidence>
<evidence type="ECO:0000256" key="2">
    <source>
        <dbReference type="ARBA" id="ARBA00023315"/>
    </source>
</evidence>
<dbReference type="GO" id="GO:0016747">
    <property type="term" value="F:acyltransferase activity, transferring groups other than amino-acyl groups"/>
    <property type="evidence" value="ECO:0007669"/>
    <property type="project" value="InterPro"/>
</dbReference>
<dbReference type="PANTHER" id="PTHR42919">
    <property type="entry name" value="N-ALPHA-ACETYLTRANSFERASE"/>
    <property type="match status" value="1"/>
</dbReference>
<evidence type="ECO:0000259" key="3">
    <source>
        <dbReference type="PROSITE" id="PS51186"/>
    </source>
</evidence>
<reference evidence="4 5" key="1">
    <citation type="submission" date="2016-03" db="EMBL/GenBank/DDBJ databases">
        <title>Photobacterium proteolyticum sp. nov. a protease producing bacterium isolated from ocean sediments of Laizhou Bay.</title>
        <authorList>
            <person name="Li Y."/>
        </authorList>
    </citation>
    <scope>NUCLEOTIDE SEQUENCE [LARGE SCALE GENOMIC DNA]</scope>
    <source>
        <strain evidence="4 5">R-40508</strain>
    </source>
</reference>
<dbReference type="RefSeq" id="WP_068333318.1">
    <property type="nucleotide sequence ID" value="NZ_LVHF01000029.1"/>
</dbReference>
<dbReference type="SUPFAM" id="SSF55729">
    <property type="entry name" value="Acyl-CoA N-acyltransferases (Nat)"/>
    <property type="match status" value="1"/>
</dbReference>
<accession>A0A178K740</accession>
<evidence type="ECO:0000313" key="4">
    <source>
        <dbReference type="EMBL" id="OAN13159.1"/>
    </source>
</evidence>
<proteinExistence type="predicted"/>
<dbReference type="CDD" id="cd04301">
    <property type="entry name" value="NAT_SF"/>
    <property type="match status" value="1"/>
</dbReference>
<dbReference type="PROSITE" id="PS51186">
    <property type="entry name" value="GNAT"/>
    <property type="match status" value="1"/>
</dbReference>
<keyword evidence="5" id="KW-1185">Reference proteome</keyword>
<protein>
    <submittedName>
        <fullName evidence="4">GNAT family acetyltransferase</fullName>
    </submittedName>
</protein>
<feature type="domain" description="N-acetyltransferase" evidence="3">
    <location>
        <begin position="3"/>
        <end position="153"/>
    </location>
</feature>
<sequence length="153" mass="17412">MELKLEKVTPHNLREVINLELEESQKSLLSPNVFSMAQAAVNPKYQPRAAVINDEVVGFVMYSEWLDADWAKENKPGEYYIFRVMTDKAYQGKGYGRKLMKAVIAEIEANNPKSIHIGYCEENTVARKFYATLGFIEYGNADWGDIMAAKSYS</sequence>
<dbReference type="InterPro" id="IPR016181">
    <property type="entry name" value="Acyl_CoA_acyltransferase"/>
</dbReference>
<dbReference type="EMBL" id="LVHF01000029">
    <property type="protein sequence ID" value="OAN13159.1"/>
    <property type="molecule type" value="Genomic_DNA"/>
</dbReference>
<dbReference type="InterPro" id="IPR000182">
    <property type="entry name" value="GNAT_dom"/>
</dbReference>
<evidence type="ECO:0000256" key="1">
    <source>
        <dbReference type="ARBA" id="ARBA00022679"/>
    </source>
</evidence>